<dbReference type="InterPro" id="IPR001753">
    <property type="entry name" value="Enoyl-CoA_hydra/iso"/>
</dbReference>
<dbReference type="InterPro" id="IPR029045">
    <property type="entry name" value="ClpP/crotonase-like_dom_sf"/>
</dbReference>
<evidence type="ECO:0000313" key="2">
    <source>
        <dbReference type="Proteomes" id="UP001217089"/>
    </source>
</evidence>
<accession>A0ABQ9EGA8</accession>
<name>A0ABQ9EGA8_TEGGR</name>
<dbReference type="PANTHER" id="PTHR11941:SF75">
    <property type="entry name" value="ENOYL-COA HYDRATASE_ISOMERASE FAMILY PROTEIN"/>
    <property type="match status" value="1"/>
</dbReference>
<dbReference type="Proteomes" id="UP001217089">
    <property type="component" value="Unassembled WGS sequence"/>
</dbReference>
<gene>
    <name evidence="1" type="ORF">KUTeg_019353</name>
</gene>
<comment type="caution">
    <text evidence="1">The sequence shown here is derived from an EMBL/GenBank/DDBJ whole genome shotgun (WGS) entry which is preliminary data.</text>
</comment>
<dbReference type="EMBL" id="JARBDR010000917">
    <property type="protein sequence ID" value="KAJ8302957.1"/>
    <property type="molecule type" value="Genomic_DNA"/>
</dbReference>
<dbReference type="PANTHER" id="PTHR11941">
    <property type="entry name" value="ENOYL-COA HYDRATASE-RELATED"/>
    <property type="match status" value="1"/>
</dbReference>
<dbReference type="Pfam" id="PF00378">
    <property type="entry name" value="ECH_1"/>
    <property type="match status" value="1"/>
</dbReference>
<keyword evidence="2" id="KW-1185">Reference proteome</keyword>
<sequence length="214" mass="24462">MIVNIKCRGLITTGVDKFYSNGADLKLLWSLEDKYEVNFFRSEAQKLFWRITHFPIPTVAAINGHAFGLGAFIALSHDYRVMRRDKGWISWNEIKNNIQIQSSTINLVSNTKCRGLITTGVDKFYSNGGSLKDEDDVQTYRYEVKSLLWRIAHFPIPTVAAINGKFIHDTMTFQHLNNNGHAFGVGAFIVLSHDYRVMRSDKGWISMNEVKINI</sequence>
<protein>
    <submittedName>
        <fullName evidence="1">Uncharacterized protein</fullName>
    </submittedName>
</protein>
<dbReference type="Gene3D" id="3.90.226.10">
    <property type="entry name" value="2-enoyl-CoA Hydratase, Chain A, domain 1"/>
    <property type="match status" value="3"/>
</dbReference>
<reference evidence="1 2" key="1">
    <citation type="submission" date="2022-12" db="EMBL/GenBank/DDBJ databases">
        <title>Chromosome-level genome of Tegillarca granosa.</title>
        <authorList>
            <person name="Kim J."/>
        </authorList>
    </citation>
    <scope>NUCLEOTIDE SEQUENCE [LARGE SCALE GENOMIC DNA]</scope>
    <source>
        <strain evidence="1">Teg-2019</strain>
        <tissue evidence="1">Adductor muscle</tissue>
    </source>
</reference>
<organism evidence="1 2">
    <name type="scientific">Tegillarca granosa</name>
    <name type="common">Malaysian cockle</name>
    <name type="synonym">Anadara granosa</name>
    <dbReference type="NCBI Taxonomy" id="220873"/>
    <lineage>
        <taxon>Eukaryota</taxon>
        <taxon>Metazoa</taxon>
        <taxon>Spiralia</taxon>
        <taxon>Lophotrochozoa</taxon>
        <taxon>Mollusca</taxon>
        <taxon>Bivalvia</taxon>
        <taxon>Autobranchia</taxon>
        <taxon>Pteriomorphia</taxon>
        <taxon>Arcoida</taxon>
        <taxon>Arcoidea</taxon>
        <taxon>Arcidae</taxon>
        <taxon>Tegillarca</taxon>
    </lineage>
</organism>
<dbReference type="CDD" id="cd06558">
    <property type="entry name" value="crotonase-like"/>
    <property type="match status" value="2"/>
</dbReference>
<dbReference type="SUPFAM" id="SSF52096">
    <property type="entry name" value="ClpP/crotonase"/>
    <property type="match status" value="2"/>
</dbReference>
<evidence type="ECO:0000313" key="1">
    <source>
        <dbReference type="EMBL" id="KAJ8302957.1"/>
    </source>
</evidence>
<proteinExistence type="predicted"/>